<proteinExistence type="predicted"/>
<evidence type="ECO:0000313" key="7">
    <source>
        <dbReference type="EMBL" id="SVA80805.1"/>
    </source>
</evidence>
<dbReference type="GO" id="GO:0046872">
    <property type="term" value="F:metal ion binding"/>
    <property type="evidence" value="ECO:0007669"/>
    <property type="project" value="UniProtKB-KW"/>
</dbReference>
<keyword evidence="3" id="KW-0408">Iron</keyword>
<protein>
    <submittedName>
        <fullName evidence="7">Uncharacterized protein</fullName>
    </submittedName>
</protein>
<dbReference type="InterPro" id="IPR023885">
    <property type="entry name" value="4Fe4S-binding_SPASM_dom"/>
</dbReference>
<keyword evidence="4" id="KW-0411">Iron-sulfur</keyword>
<evidence type="ECO:0000259" key="5">
    <source>
        <dbReference type="Pfam" id="PF04055"/>
    </source>
</evidence>
<organism evidence="7">
    <name type="scientific">marine metagenome</name>
    <dbReference type="NCBI Taxonomy" id="408172"/>
    <lineage>
        <taxon>unclassified sequences</taxon>
        <taxon>metagenomes</taxon>
        <taxon>ecological metagenomes</taxon>
    </lineage>
</organism>
<dbReference type="SFLD" id="SFLDS00029">
    <property type="entry name" value="Radical_SAM"/>
    <property type="match status" value="1"/>
</dbReference>
<dbReference type="NCBIfam" id="NF033640">
    <property type="entry name" value="N_Twi_rSAM"/>
    <property type="match status" value="1"/>
</dbReference>
<dbReference type="InterPro" id="IPR013785">
    <property type="entry name" value="Aldolase_TIM"/>
</dbReference>
<dbReference type="InterPro" id="IPR058240">
    <property type="entry name" value="rSAM_sf"/>
</dbReference>
<dbReference type="AlphaFoldDB" id="A0A381YUU4"/>
<evidence type="ECO:0000256" key="3">
    <source>
        <dbReference type="ARBA" id="ARBA00023004"/>
    </source>
</evidence>
<dbReference type="Gene3D" id="3.20.20.70">
    <property type="entry name" value="Aldolase class I"/>
    <property type="match status" value="2"/>
</dbReference>
<dbReference type="PANTHER" id="PTHR11228:SF7">
    <property type="entry name" value="PQQA PEPTIDE CYCLASE"/>
    <property type="match status" value="1"/>
</dbReference>
<dbReference type="Pfam" id="PF13186">
    <property type="entry name" value="SPASM"/>
    <property type="match status" value="1"/>
</dbReference>
<dbReference type="GO" id="GO:0003824">
    <property type="term" value="F:catalytic activity"/>
    <property type="evidence" value="ECO:0007669"/>
    <property type="project" value="InterPro"/>
</dbReference>
<dbReference type="InterPro" id="IPR050377">
    <property type="entry name" value="Radical_SAM_PqqE_MftC-like"/>
</dbReference>
<gene>
    <name evidence="7" type="ORF">METZ01_LOCUS133659</name>
</gene>
<dbReference type="GO" id="GO:0051536">
    <property type="term" value="F:iron-sulfur cluster binding"/>
    <property type="evidence" value="ECO:0007669"/>
    <property type="project" value="UniProtKB-KW"/>
</dbReference>
<accession>A0A381YUU4</accession>
<keyword evidence="2" id="KW-0479">Metal-binding</keyword>
<evidence type="ECO:0000256" key="2">
    <source>
        <dbReference type="ARBA" id="ARBA00022723"/>
    </source>
</evidence>
<dbReference type="PANTHER" id="PTHR11228">
    <property type="entry name" value="RADICAL SAM DOMAIN PROTEIN"/>
    <property type="match status" value="1"/>
</dbReference>
<dbReference type="SUPFAM" id="SSF102114">
    <property type="entry name" value="Radical SAM enzymes"/>
    <property type="match status" value="1"/>
</dbReference>
<evidence type="ECO:0000256" key="4">
    <source>
        <dbReference type="ARBA" id="ARBA00023014"/>
    </source>
</evidence>
<dbReference type="InterPro" id="IPR007197">
    <property type="entry name" value="rSAM"/>
</dbReference>
<name>A0A381YUU4_9ZZZZ</name>
<reference evidence="7" key="1">
    <citation type="submission" date="2018-05" db="EMBL/GenBank/DDBJ databases">
        <authorList>
            <person name="Lanie J.A."/>
            <person name="Ng W.-L."/>
            <person name="Kazmierczak K.M."/>
            <person name="Andrzejewski T.M."/>
            <person name="Davidsen T.M."/>
            <person name="Wayne K.J."/>
            <person name="Tettelin H."/>
            <person name="Glass J.I."/>
            <person name="Rusch D."/>
            <person name="Podicherti R."/>
            <person name="Tsui H.-C.T."/>
            <person name="Winkler M.E."/>
        </authorList>
    </citation>
    <scope>NUCLEOTIDE SEQUENCE</scope>
</reference>
<feature type="domain" description="Radical SAM core" evidence="5">
    <location>
        <begin position="446"/>
        <end position="609"/>
    </location>
</feature>
<feature type="domain" description="4Fe4S-binding SPASM" evidence="6">
    <location>
        <begin position="329"/>
        <end position="397"/>
    </location>
</feature>
<keyword evidence="1" id="KW-0949">S-adenosyl-L-methionine</keyword>
<sequence>MGGEYISYVLSNHFPFQPNGYRFLGKNRWSTLSIFKFIAQRDLGEEEWLQGIINEDYFKQYPDIDGSKPFLLRDHLYYPAFDFFKQYIPNIKIISLNSFLEENQEYFAKLYLKKVDKDIDVSDIKNIDNWIAENARFLRSSHLKPIWSTDDLFQEYIRDEQIIYAPYQPDFYRLISQKSKTWKDIKIYELMDEFTRKIKLEHIKAHIKIPIEEEEKLDKWIERVNWRIDKLDPMANRPFNHIVDLYKVDNERTINLKINPFKTLMIDVDCFREYNEYKIKNVLRSIEEFIKDKIIDEPLFLERIKTWILKNEHLMENKTLDYKKFKNFCVLPFKQLEIQHGGMFAPCCIYNEVSGNKETAHLFKAHSLNDVWESDYFNTLRTNMMNNLHIKHCNTCNNVEKLGGISRRMREIQKQTLPPQHEIRKHLTLLDSDDFTQNQPIELHLSLGDTCNQKCIICNPKNSTLIQKECIDNGWFPETIDNINKHKNWQDNEENWKILRQWSRKLKRIEFFGGEPFLIEKAWDLLKYCVDNGYSKNIEVAFSTNNSIFKEEYYTEILSKFKTASIMFSADGIETMFEYCRYPAKWSMFEENFDKVLNIIDQYETMNIRIGYTISVYSIGNLADSLIYYQTKLKHKNFKGVWLNMVNQSFLDIKIIENDIKQMYTKVLQTTPIDKKIFTENDTDYVISYMNSEDKHLTKLWDQFLGHTGPRDDFRFSQDNNYKHFGRGVATEFNDWFGNNRIRTRTQWEKEYHDMQ</sequence>
<evidence type="ECO:0000256" key="1">
    <source>
        <dbReference type="ARBA" id="ARBA00022691"/>
    </source>
</evidence>
<dbReference type="EMBL" id="UINC01019119">
    <property type="protein sequence ID" value="SVA80805.1"/>
    <property type="molecule type" value="Genomic_DNA"/>
</dbReference>
<dbReference type="Pfam" id="PF04055">
    <property type="entry name" value="Radical_SAM"/>
    <property type="match status" value="1"/>
</dbReference>
<evidence type="ECO:0000259" key="6">
    <source>
        <dbReference type="Pfam" id="PF13186"/>
    </source>
</evidence>